<evidence type="ECO:0000256" key="8">
    <source>
        <dbReference type="ARBA" id="ARBA00022840"/>
    </source>
</evidence>
<dbReference type="Gene3D" id="3.40.50.300">
    <property type="entry name" value="P-loop containing nucleotide triphosphate hydrolases"/>
    <property type="match status" value="1"/>
</dbReference>
<dbReference type="InterPro" id="IPR039430">
    <property type="entry name" value="Thymidylate_kin-like_dom"/>
</dbReference>
<evidence type="ECO:0000256" key="5">
    <source>
        <dbReference type="ARBA" id="ARBA00022727"/>
    </source>
</evidence>
<evidence type="ECO:0000313" key="13">
    <source>
        <dbReference type="EMBL" id="MFC3852985.1"/>
    </source>
</evidence>
<keyword evidence="14" id="KW-1185">Reference proteome</keyword>
<sequence length="207" mass="23118">MTAQGKFISIEGLEGVGKSTNVHFVSDYLFRNSVEHIVTREPGGTPLAEDIRRLLLEPREEAVDAWCELLLVFGARAQHLNTKIRPALEEGFWVVSDRFTDATFAYQGAGRGLPMGDIEHLEQLVQRGLKPDLTILLDAPADVGLQRASARGALDRFENERLPFFERARDVYLARAKADPQRYLVVDATLPLPMVQQHIADGLSKLI</sequence>
<keyword evidence="8 11" id="KW-0067">ATP-binding</keyword>
<evidence type="ECO:0000256" key="11">
    <source>
        <dbReference type="HAMAP-Rule" id="MF_00165"/>
    </source>
</evidence>
<dbReference type="InterPro" id="IPR018094">
    <property type="entry name" value="Thymidylate_kinase"/>
</dbReference>
<proteinExistence type="inferred from homology"/>
<evidence type="ECO:0000256" key="3">
    <source>
        <dbReference type="ARBA" id="ARBA00017144"/>
    </source>
</evidence>
<dbReference type="GO" id="GO:0004798">
    <property type="term" value="F:dTMP kinase activity"/>
    <property type="evidence" value="ECO:0007669"/>
    <property type="project" value="UniProtKB-EC"/>
</dbReference>
<keyword evidence="4 11" id="KW-0808">Transferase</keyword>
<comment type="catalytic activity">
    <reaction evidence="10 11">
        <text>dTMP + ATP = dTDP + ADP</text>
        <dbReference type="Rhea" id="RHEA:13517"/>
        <dbReference type="ChEBI" id="CHEBI:30616"/>
        <dbReference type="ChEBI" id="CHEBI:58369"/>
        <dbReference type="ChEBI" id="CHEBI:63528"/>
        <dbReference type="ChEBI" id="CHEBI:456216"/>
        <dbReference type="EC" id="2.7.4.9"/>
    </reaction>
</comment>
<evidence type="ECO:0000256" key="10">
    <source>
        <dbReference type="ARBA" id="ARBA00048743"/>
    </source>
</evidence>
<evidence type="ECO:0000259" key="12">
    <source>
        <dbReference type="Pfam" id="PF02223"/>
    </source>
</evidence>
<name>A0ABV7ZXW4_9GAMM</name>
<feature type="binding site" evidence="11">
    <location>
        <begin position="12"/>
        <end position="19"/>
    </location>
    <ligand>
        <name>ATP</name>
        <dbReference type="ChEBI" id="CHEBI:30616"/>
    </ligand>
</feature>
<comment type="function">
    <text evidence="11">Phosphorylation of dTMP to form dTDP in both de novo and salvage pathways of dTTP synthesis.</text>
</comment>
<organism evidence="13 14">
    <name type="scientific">Saccharospirillum mangrovi</name>
    <dbReference type="NCBI Taxonomy" id="2161747"/>
    <lineage>
        <taxon>Bacteria</taxon>
        <taxon>Pseudomonadati</taxon>
        <taxon>Pseudomonadota</taxon>
        <taxon>Gammaproteobacteria</taxon>
        <taxon>Oceanospirillales</taxon>
        <taxon>Saccharospirillaceae</taxon>
        <taxon>Saccharospirillum</taxon>
    </lineage>
</organism>
<protein>
    <recommendedName>
        <fullName evidence="3 11">Thymidylate kinase</fullName>
        <ecNumber evidence="2 11">2.7.4.9</ecNumber>
    </recommendedName>
    <alternativeName>
        <fullName evidence="9 11">dTMP kinase</fullName>
    </alternativeName>
</protein>
<keyword evidence="5 11" id="KW-0545">Nucleotide biosynthesis</keyword>
<evidence type="ECO:0000313" key="14">
    <source>
        <dbReference type="Proteomes" id="UP001595617"/>
    </source>
</evidence>
<dbReference type="Proteomes" id="UP001595617">
    <property type="component" value="Unassembled WGS sequence"/>
</dbReference>
<dbReference type="EMBL" id="JBHRYR010000003">
    <property type="protein sequence ID" value="MFC3852985.1"/>
    <property type="molecule type" value="Genomic_DNA"/>
</dbReference>
<keyword evidence="6 11" id="KW-0547">Nucleotide-binding</keyword>
<dbReference type="Pfam" id="PF02223">
    <property type="entry name" value="Thymidylate_kin"/>
    <property type="match status" value="1"/>
</dbReference>
<dbReference type="HAMAP" id="MF_00165">
    <property type="entry name" value="Thymidylate_kinase"/>
    <property type="match status" value="1"/>
</dbReference>
<dbReference type="SUPFAM" id="SSF52540">
    <property type="entry name" value="P-loop containing nucleoside triphosphate hydrolases"/>
    <property type="match status" value="1"/>
</dbReference>
<dbReference type="CDD" id="cd01672">
    <property type="entry name" value="TMPK"/>
    <property type="match status" value="1"/>
</dbReference>
<dbReference type="NCBIfam" id="TIGR00041">
    <property type="entry name" value="DTMP_kinase"/>
    <property type="match status" value="1"/>
</dbReference>
<dbReference type="InterPro" id="IPR027417">
    <property type="entry name" value="P-loop_NTPase"/>
</dbReference>
<gene>
    <name evidence="11 13" type="primary">tmk</name>
    <name evidence="13" type="ORF">ACFOOG_09110</name>
</gene>
<dbReference type="RefSeq" id="WP_380695707.1">
    <property type="nucleotide sequence ID" value="NZ_JBHRYR010000003.1"/>
</dbReference>
<evidence type="ECO:0000256" key="4">
    <source>
        <dbReference type="ARBA" id="ARBA00022679"/>
    </source>
</evidence>
<accession>A0ABV7ZXW4</accession>
<evidence type="ECO:0000256" key="7">
    <source>
        <dbReference type="ARBA" id="ARBA00022777"/>
    </source>
</evidence>
<dbReference type="EC" id="2.7.4.9" evidence="2 11"/>
<dbReference type="PANTHER" id="PTHR10344">
    <property type="entry name" value="THYMIDYLATE KINASE"/>
    <property type="match status" value="1"/>
</dbReference>
<comment type="similarity">
    <text evidence="1 11">Belongs to the thymidylate kinase family.</text>
</comment>
<keyword evidence="7 11" id="KW-0418">Kinase</keyword>
<evidence type="ECO:0000256" key="6">
    <source>
        <dbReference type="ARBA" id="ARBA00022741"/>
    </source>
</evidence>
<evidence type="ECO:0000256" key="1">
    <source>
        <dbReference type="ARBA" id="ARBA00009776"/>
    </source>
</evidence>
<feature type="domain" description="Thymidylate kinase-like" evidence="12">
    <location>
        <begin position="10"/>
        <end position="199"/>
    </location>
</feature>
<reference evidence="14" key="1">
    <citation type="journal article" date="2019" name="Int. J. Syst. Evol. Microbiol.">
        <title>The Global Catalogue of Microorganisms (GCM) 10K type strain sequencing project: providing services to taxonomists for standard genome sequencing and annotation.</title>
        <authorList>
            <consortium name="The Broad Institute Genomics Platform"/>
            <consortium name="The Broad Institute Genome Sequencing Center for Infectious Disease"/>
            <person name="Wu L."/>
            <person name="Ma J."/>
        </authorList>
    </citation>
    <scope>NUCLEOTIDE SEQUENCE [LARGE SCALE GENOMIC DNA]</scope>
    <source>
        <strain evidence="14">IBRC 10765</strain>
    </source>
</reference>
<dbReference type="PANTHER" id="PTHR10344:SF4">
    <property type="entry name" value="UMP-CMP KINASE 2, MITOCHONDRIAL"/>
    <property type="match status" value="1"/>
</dbReference>
<evidence type="ECO:0000256" key="2">
    <source>
        <dbReference type="ARBA" id="ARBA00012980"/>
    </source>
</evidence>
<comment type="caution">
    <text evidence="13">The sequence shown here is derived from an EMBL/GenBank/DDBJ whole genome shotgun (WGS) entry which is preliminary data.</text>
</comment>
<evidence type="ECO:0000256" key="9">
    <source>
        <dbReference type="ARBA" id="ARBA00029962"/>
    </source>
</evidence>